<evidence type="ECO:0000313" key="5">
    <source>
        <dbReference type="Proteomes" id="UP000283530"/>
    </source>
</evidence>
<reference evidence="4 5" key="1">
    <citation type="journal article" date="2019" name="Nat. Plants">
        <title>Stout camphor tree genome fills gaps in understanding of flowering plant genome evolution.</title>
        <authorList>
            <person name="Chaw S.M."/>
            <person name="Liu Y.C."/>
            <person name="Wu Y.W."/>
            <person name="Wang H.Y."/>
            <person name="Lin C.I."/>
            <person name="Wu C.S."/>
            <person name="Ke H.M."/>
            <person name="Chang L.Y."/>
            <person name="Hsu C.Y."/>
            <person name="Yang H.T."/>
            <person name="Sudianto E."/>
            <person name="Hsu M.H."/>
            <person name="Wu K.P."/>
            <person name="Wang L.N."/>
            <person name="Leebens-Mack J.H."/>
            <person name="Tsai I.J."/>
        </authorList>
    </citation>
    <scope>NUCLEOTIDE SEQUENCE [LARGE SCALE GENOMIC DNA]</scope>
    <source>
        <strain evidence="5">cv. Chaw 1501</strain>
        <tissue evidence="4">Young leaves</tissue>
    </source>
</reference>
<keyword evidence="5" id="KW-1185">Reference proteome</keyword>
<dbReference type="InterPro" id="IPR024626">
    <property type="entry name" value="Kri1-like_C"/>
</dbReference>
<proteinExistence type="inferred from homology"/>
<feature type="compositionally biased region" description="Acidic residues" evidence="2">
    <location>
        <begin position="178"/>
        <end position="187"/>
    </location>
</feature>
<feature type="compositionally biased region" description="Basic residues" evidence="2">
    <location>
        <begin position="550"/>
        <end position="561"/>
    </location>
</feature>
<evidence type="ECO:0000259" key="3">
    <source>
        <dbReference type="Pfam" id="PF12936"/>
    </source>
</evidence>
<feature type="compositionally biased region" description="Basic and acidic residues" evidence="2">
    <location>
        <begin position="303"/>
        <end position="317"/>
    </location>
</feature>
<dbReference type="Pfam" id="PF05178">
    <property type="entry name" value="Kri1"/>
    <property type="match status" value="1"/>
</dbReference>
<comment type="caution">
    <text evidence="4">The sequence shown here is derived from an EMBL/GenBank/DDBJ whole genome shotgun (WGS) entry which is preliminary data.</text>
</comment>
<feature type="compositionally biased region" description="Polar residues" evidence="2">
    <location>
        <begin position="596"/>
        <end position="611"/>
    </location>
</feature>
<feature type="region of interest" description="Disordered" evidence="2">
    <location>
        <begin position="1"/>
        <end position="22"/>
    </location>
</feature>
<dbReference type="InterPro" id="IPR018034">
    <property type="entry name" value="Kri1"/>
</dbReference>
<gene>
    <name evidence="4" type="ORF">CKAN_00428800</name>
</gene>
<feature type="region of interest" description="Disordered" evidence="2">
    <location>
        <begin position="177"/>
        <end position="206"/>
    </location>
</feature>
<evidence type="ECO:0000313" key="4">
    <source>
        <dbReference type="EMBL" id="RWR75883.1"/>
    </source>
</evidence>
<evidence type="ECO:0000256" key="1">
    <source>
        <dbReference type="ARBA" id="ARBA00007473"/>
    </source>
</evidence>
<dbReference type="Proteomes" id="UP000283530">
    <property type="component" value="Unassembled WGS sequence"/>
</dbReference>
<dbReference type="AlphaFoldDB" id="A0A443NBK2"/>
<feature type="compositionally biased region" description="Acidic residues" evidence="2">
    <location>
        <begin position="196"/>
        <end position="206"/>
    </location>
</feature>
<feature type="region of interest" description="Disordered" evidence="2">
    <location>
        <begin position="442"/>
        <end position="474"/>
    </location>
</feature>
<evidence type="ECO:0000256" key="2">
    <source>
        <dbReference type="SAM" id="MobiDB-lite"/>
    </source>
</evidence>
<feature type="domain" description="Kri1-like C-terminal" evidence="3">
    <location>
        <begin position="482"/>
        <end position="562"/>
    </location>
</feature>
<dbReference type="Pfam" id="PF12936">
    <property type="entry name" value="Kri1_C"/>
    <property type="match status" value="1"/>
</dbReference>
<name>A0A443NBK2_9MAGN</name>
<dbReference type="PANTHER" id="PTHR14490">
    <property type="entry name" value="ZINC FINGER, ZZ TYPE"/>
    <property type="match status" value="1"/>
</dbReference>
<feature type="region of interest" description="Disordered" evidence="2">
    <location>
        <begin position="547"/>
        <end position="648"/>
    </location>
</feature>
<comment type="similarity">
    <text evidence="1">Belongs to the KRI1 family.</text>
</comment>
<feature type="compositionally biased region" description="Acidic residues" evidence="2">
    <location>
        <begin position="102"/>
        <end position="118"/>
    </location>
</feature>
<feature type="region of interest" description="Disordered" evidence="2">
    <location>
        <begin position="287"/>
        <end position="317"/>
    </location>
</feature>
<feature type="region of interest" description="Disordered" evidence="2">
    <location>
        <begin position="94"/>
        <end position="127"/>
    </location>
</feature>
<accession>A0A443NBK2</accession>
<dbReference type="GO" id="GO:0005730">
    <property type="term" value="C:nucleolus"/>
    <property type="evidence" value="ECO:0007669"/>
    <property type="project" value="TreeGrafter"/>
</dbReference>
<dbReference type="OrthoDB" id="10252032at2759"/>
<dbReference type="EMBL" id="QPKB01000002">
    <property type="protein sequence ID" value="RWR75883.1"/>
    <property type="molecule type" value="Genomic_DNA"/>
</dbReference>
<dbReference type="STRING" id="337451.A0A443NBK2"/>
<protein>
    <submittedName>
        <fullName evidence="4">Protein KRI1</fullName>
    </submittedName>
</protein>
<sequence length="648" mass="75243">MGVNLFEGSTSSSSEEEDASNIKINQEFARRFDHNKRREDLQRFEELKKRGVIEDTDSISSEESDDDLIDSDRDELQFFDALVKIKKQDPILTEKDTKLFDSDDDDNDVDDGEEGEGEEEKKKKKQKPLYLKDVMAKQLIEEGPEFEEKRGGLPVKSYNYEQEEIRQAFLKEAKETFNGEDDDDGEFLVEKKRNVEEDDVDGDGGEEIQKRLDEYFGEDGNLSENEMFLKSFLKNKMWVDEGKDKKKALDEMEGIDFSEDENELERQDKYESEFNFRYQEGGGDRILGHSRFVEGSVRKTTNPRKEQRKSKAERMKKAEFERQEELKHLKNVKRKEIVEKLEKIKEVAGIGEDGACTFDGDDLEEEFDPEEYDLMMKKTFNDEYYDAEDVDSGFGSDSDDEVDLEKPDFEKEDELLGLPKDWDVLENGGGFREVRNKILKHGGEEKDAELSNGLDQEEEEEMGEGGKRKRKRKMSLKEKVALDKELEEYYKLDYEDTIGDLKTRFKYASVRPNKYGLSAAEILMTDDKELNQYVSLKKLAPFRETEWKVSKQKRYQQKMNKRLLQGVKSNDAKNGKKQHQSKHNGGAASLVPGSEVNGQTQLEESNGQTDPTSKRSRRKRRLAEYKLSKSRLMAYGKIPSKPKRQKNN</sequence>
<dbReference type="PANTHER" id="PTHR14490:SF5">
    <property type="entry name" value="PROTEIN KRI1 HOMOLOG"/>
    <property type="match status" value="1"/>
</dbReference>
<dbReference type="GO" id="GO:0000447">
    <property type="term" value="P:endonucleolytic cleavage in ITS1 to separate SSU-rRNA from 5.8S rRNA and LSU-rRNA from tricistronic rRNA transcript (SSU-rRNA, 5.8S rRNA, LSU-rRNA)"/>
    <property type="evidence" value="ECO:0007669"/>
    <property type="project" value="TreeGrafter"/>
</dbReference>
<organism evidence="4 5">
    <name type="scientific">Cinnamomum micranthum f. kanehirae</name>
    <dbReference type="NCBI Taxonomy" id="337451"/>
    <lineage>
        <taxon>Eukaryota</taxon>
        <taxon>Viridiplantae</taxon>
        <taxon>Streptophyta</taxon>
        <taxon>Embryophyta</taxon>
        <taxon>Tracheophyta</taxon>
        <taxon>Spermatophyta</taxon>
        <taxon>Magnoliopsida</taxon>
        <taxon>Magnoliidae</taxon>
        <taxon>Laurales</taxon>
        <taxon>Lauraceae</taxon>
        <taxon>Cinnamomum</taxon>
    </lineage>
</organism>
<dbReference type="GO" id="GO:0030686">
    <property type="term" value="C:90S preribosome"/>
    <property type="evidence" value="ECO:0007669"/>
    <property type="project" value="TreeGrafter"/>
</dbReference>